<evidence type="ECO:0000256" key="2">
    <source>
        <dbReference type="ARBA" id="ARBA00022801"/>
    </source>
</evidence>
<feature type="region of interest" description="Disordered" evidence="6">
    <location>
        <begin position="244"/>
        <end position="266"/>
    </location>
</feature>
<dbReference type="Gene3D" id="1.25.40.10">
    <property type="entry name" value="Tetratricopeptide repeat domain"/>
    <property type="match status" value="1"/>
</dbReference>
<evidence type="ECO:0000256" key="6">
    <source>
        <dbReference type="SAM" id="MobiDB-lite"/>
    </source>
</evidence>
<dbReference type="PROSITE" id="PS51198">
    <property type="entry name" value="UVRD_HELICASE_ATP_BIND"/>
    <property type="match status" value="1"/>
</dbReference>
<dbReference type="Gene3D" id="3.40.50.300">
    <property type="entry name" value="P-loop containing nucleotide triphosphate hydrolases"/>
    <property type="match status" value="2"/>
</dbReference>
<evidence type="ECO:0000313" key="8">
    <source>
        <dbReference type="EMBL" id="KAH9836782.1"/>
    </source>
</evidence>
<evidence type="ECO:0000256" key="1">
    <source>
        <dbReference type="ARBA" id="ARBA00022741"/>
    </source>
</evidence>
<keyword evidence="3 5" id="KW-0347">Helicase</keyword>
<evidence type="ECO:0000256" key="3">
    <source>
        <dbReference type="ARBA" id="ARBA00022806"/>
    </source>
</evidence>
<dbReference type="SUPFAM" id="SSF48452">
    <property type="entry name" value="TPR-like"/>
    <property type="match status" value="1"/>
</dbReference>
<keyword evidence="9" id="KW-1185">Reference proteome</keyword>
<dbReference type="Pfam" id="PF00580">
    <property type="entry name" value="UvrD-helicase"/>
    <property type="match status" value="1"/>
</dbReference>
<keyword evidence="2 5" id="KW-0378">Hydrolase</keyword>
<dbReference type="InterPro" id="IPR014016">
    <property type="entry name" value="UvrD-like_ATP-bd"/>
</dbReference>
<dbReference type="Proteomes" id="UP000814176">
    <property type="component" value="Unassembled WGS sequence"/>
</dbReference>
<dbReference type="InterPro" id="IPR027417">
    <property type="entry name" value="P-loop_NTPase"/>
</dbReference>
<keyword evidence="1 5" id="KW-0547">Nucleotide-binding</keyword>
<name>A0ABQ8KGQ6_9APHY</name>
<dbReference type="InterPro" id="IPR039904">
    <property type="entry name" value="TRANK1"/>
</dbReference>
<evidence type="ECO:0000256" key="5">
    <source>
        <dbReference type="PROSITE-ProRule" id="PRU00560"/>
    </source>
</evidence>
<dbReference type="RefSeq" id="XP_047779020.1">
    <property type="nucleotide sequence ID" value="XM_047923805.1"/>
</dbReference>
<dbReference type="SUPFAM" id="SSF52540">
    <property type="entry name" value="P-loop containing nucleoside triphosphate hydrolases"/>
    <property type="match status" value="1"/>
</dbReference>
<feature type="compositionally biased region" description="Low complexity" evidence="6">
    <location>
        <begin position="253"/>
        <end position="265"/>
    </location>
</feature>
<keyword evidence="4 5" id="KW-0067">ATP-binding</keyword>
<dbReference type="GeneID" id="72004537"/>
<feature type="binding site" evidence="5">
    <location>
        <begin position="511"/>
        <end position="518"/>
    </location>
    <ligand>
        <name>ATP</name>
        <dbReference type="ChEBI" id="CHEBI:30616"/>
    </ligand>
</feature>
<accession>A0ABQ8KGQ6</accession>
<gene>
    <name evidence="8" type="ORF">C8Q71DRAFT_759765</name>
</gene>
<reference evidence="8 9" key="1">
    <citation type="journal article" date="2021" name="Environ. Microbiol.">
        <title>Gene family expansions and transcriptome signatures uncover fungal adaptations to wood decay.</title>
        <authorList>
            <person name="Hage H."/>
            <person name="Miyauchi S."/>
            <person name="Viragh M."/>
            <person name="Drula E."/>
            <person name="Min B."/>
            <person name="Chaduli D."/>
            <person name="Navarro D."/>
            <person name="Favel A."/>
            <person name="Norest M."/>
            <person name="Lesage-Meessen L."/>
            <person name="Balint B."/>
            <person name="Merenyi Z."/>
            <person name="de Eugenio L."/>
            <person name="Morin E."/>
            <person name="Martinez A.T."/>
            <person name="Baldrian P."/>
            <person name="Stursova M."/>
            <person name="Martinez M.J."/>
            <person name="Novotny C."/>
            <person name="Magnuson J.K."/>
            <person name="Spatafora J.W."/>
            <person name="Maurice S."/>
            <person name="Pangilinan J."/>
            <person name="Andreopoulos W."/>
            <person name="LaButti K."/>
            <person name="Hundley H."/>
            <person name="Na H."/>
            <person name="Kuo A."/>
            <person name="Barry K."/>
            <person name="Lipzen A."/>
            <person name="Henrissat B."/>
            <person name="Riley R."/>
            <person name="Ahrendt S."/>
            <person name="Nagy L.G."/>
            <person name="Grigoriev I.V."/>
            <person name="Martin F."/>
            <person name="Rosso M.N."/>
        </authorList>
    </citation>
    <scope>NUCLEOTIDE SEQUENCE [LARGE SCALE GENOMIC DNA]</scope>
    <source>
        <strain evidence="8 9">CIRM-BRFM 1785</strain>
    </source>
</reference>
<evidence type="ECO:0000313" key="9">
    <source>
        <dbReference type="Proteomes" id="UP000814176"/>
    </source>
</evidence>
<dbReference type="InterPro" id="IPR011990">
    <property type="entry name" value="TPR-like_helical_dom_sf"/>
</dbReference>
<sequence>MGELYESPTQARVKYGTGLYDATALRDEAVLQDVIRDLENDLESSVVSVGDIVKELCETQHLLEFVLSAVNDFNAKRMRYWLLSMPDNAPGYMTSTARRALGRFSLGLLFLTFPSTLRADPAVIRENHQYVQRVTAVLESLTLHDFSRNDTAEDDVEVDEGVFIKVASSKQKKKRRSKQPQLKAITDVRPFTDLGIQVPASREEAEAVGASLINELKESMKWYLEIFSLPELKETLKRAYIPLEETEKDGPESPEASAEASTSESIVTEDAPAAYPMVQPMKAALYFDNADGFGEWRILISTRADADLRQLRKKNPALFEITLNKIKALSTGHFSHDNQKQLTDAAQIPIYEAKMTGDSRLVYQIDCISEYECDVERQVIKVFGIYTHAQINRRFWDGVGHQLSRRGKQYRDRCKYRSRPTKMGEHAHVILPATFPAPLEAPILSPSSALPDLHKDDLQRMHEVLILEKYVTLSQAFLNSILADQDVVHVFDVSPQEKQIIEHAGSCYVLGRSGTGKTTTMLFKILGIERSWNAHRDTSAKPRQVFVTQSRVLADKVQEYYTRLQESLSSADKAPEELREALTRAAEQDQGLVDRDEEIERRENLPKRYSELEDEHFPLFITFHQLCRLLEADYANSMKDSQQALLQTIASISGAVDGQNMSTEYVQQRRHGPAFVSYDVFMISFWRHFPQPLTKGLDPALVFGEIIGVIKGSEQALSSAKGFLDKDAYFNLSHRTQGTFASQRETIYKLFVAYMKRKRERREYDAADRTHVLLNALRQYGLPGKQMDFLYIDEAQDNLLIDALVIRSLCSNPDSGLFWAGDTAQTIAVGSSFRFDDLKSFLYRIENAGSSSPTIRPQPRAFQLAFNYRSHAGIVNCARSVVELLTRFWPHAIDNLGEERGIIDGLKPVFFSGWDDDNVRYEQFLFGDSGSQIEFGAQQCIMVRDEAAREKLQAQIGNIGLIMTPYESKGLEFNDVLLYNFFADSTVDLSQWRVVLNALPGGSSEALRAPRFEDSRHNGVCRELKTLYVAITRARQNLWVADSSDKGEPMRILWTAKQQIQNCTPGSDVPRLAMSSTPEEWARTARTLFDNRRYTQAMHCYERAMLPRERAVAEAYYLREKGRGTPLDARGDDTDRVVAFRRAAEAFWKSAEAAVKEKITYFRISAECYLESRDEVNAARAYRNAAEYTLSAQCYRRAGQFDNAVFIVKNHEVVPAVADSIINVSRLEYARGGRLKQARELFESDEEILEFLDDRGLYVSQVDLLEELGQFRQLAKLHLTQGHVLEAITAFLKDNGNPDSAKRASQCILDGVCQLLSFGVATNSESVKSNATLQELLRRLEALDIDHLDDGMRDEVLMFRAIATTSRQQLLSLGERFHRWHKNDAAALLCLDHAFSGPLNFEHATLLDMATVLKYFQLYAQLLWSLASHAQPSNTPEIRRLFGFVPETDSEDFFVVQKDTLLYTFCSDSERVAPSIRSREEGIAVLRSDLDRVLRGILQDRLRKRVVGENELCRNARVFRVCLAYAAFGRCPRMDHCPQVHVAAEMFDTDLYNLRVRICLQQILIYNTVYAVESFYEQARHRRFWLRLLHEALEPSYYKMGSLPNLQAASLPEFEAAIQVVRNWTIDWLYSVHLRTRESPLTFLTSMLHIVSLGVAFDHSVLGNHLPRAFAYRAYRPIRLMRGRGDNTSYVVHDMCRLMMNDHRASLTSGILFLNHILENRLAVDIGVLCNFMDHLCTLLTVATGLQRRGTLHDITLPRTWLQRIAEDLPSLYERKIMAFYLYTGPMTALLRQLYTGVDADHLLYENRNMSKIGWQYKSIYIARICQNLCLLAYNSPHLSLKTDVHRIVTSLRRYDGRFDSIYECYVTAPYWDTLARDVRQCVAGSTMDEMIQIHEAKLTNHSQPFPGMRRIIYNELADIPILLASGATSLPKSTLRVDAAPFVPSQSFLTQANSEGYHDSTDAHDAIHDEVDEEEIALAIRDDNVLSSQPTEDEIQAADVIRKAYLQHRSRAKQRAATQPKPLEGIRVRITNSYRTAAMSMEWPYRYYRMLFLGPIPHAFFCLERARHHMHETKRQAKRRLVDAIHLELEEVDGKLTTCSQQIKEVTRLINALKPDAELHKRRDLEELKVRIREVQALAEKLPKGAATEWEHDLELAVKAIVTPSRPSAPLASKPKPILNMDDDDDLVCYDDIAYSADELV</sequence>
<dbReference type="InterPro" id="IPR014017">
    <property type="entry name" value="DNA_helicase_UvrD-like_C"/>
</dbReference>
<comment type="caution">
    <text evidence="8">The sequence shown here is derived from an EMBL/GenBank/DDBJ whole genome shotgun (WGS) entry which is preliminary data.</text>
</comment>
<evidence type="ECO:0000259" key="7">
    <source>
        <dbReference type="PROSITE" id="PS51198"/>
    </source>
</evidence>
<dbReference type="Pfam" id="PF13361">
    <property type="entry name" value="UvrD_C"/>
    <property type="match status" value="1"/>
</dbReference>
<organism evidence="8 9">
    <name type="scientific">Rhodofomes roseus</name>
    <dbReference type="NCBI Taxonomy" id="34475"/>
    <lineage>
        <taxon>Eukaryota</taxon>
        <taxon>Fungi</taxon>
        <taxon>Dikarya</taxon>
        <taxon>Basidiomycota</taxon>
        <taxon>Agaricomycotina</taxon>
        <taxon>Agaricomycetes</taxon>
        <taxon>Polyporales</taxon>
        <taxon>Rhodofomes</taxon>
    </lineage>
</organism>
<proteinExistence type="predicted"/>
<feature type="domain" description="UvrD-like helicase ATP-binding" evidence="7">
    <location>
        <begin position="490"/>
        <end position="871"/>
    </location>
</feature>
<evidence type="ECO:0000256" key="4">
    <source>
        <dbReference type="ARBA" id="ARBA00022840"/>
    </source>
</evidence>
<dbReference type="PANTHER" id="PTHR21529:SF4">
    <property type="entry name" value="TPR AND ANKYRIN REPEAT-CONTAINING PROTEIN 1"/>
    <property type="match status" value="1"/>
</dbReference>
<dbReference type="PANTHER" id="PTHR21529">
    <property type="entry name" value="MAMMARY TURMOR VIRUS RECEPTOR HOMOLOG 1, 2 MTVR1, 2"/>
    <property type="match status" value="1"/>
</dbReference>
<dbReference type="EMBL" id="JADCUA010000010">
    <property type="protein sequence ID" value="KAH9836782.1"/>
    <property type="molecule type" value="Genomic_DNA"/>
</dbReference>
<protein>
    <recommendedName>
        <fullName evidence="7">UvrD-like helicase ATP-binding domain-containing protein</fullName>
    </recommendedName>
</protein>